<dbReference type="CDD" id="cd12087">
    <property type="entry name" value="TM_EGFR-like"/>
    <property type="match status" value="1"/>
</dbReference>
<keyword evidence="4" id="KW-1185">Reference proteome</keyword>
<feature type="transmembrane region" description="Helical" evidence="2">
    <location>
        <begin position="138"/>
        <end position="162"/>
    </location>
</feature>
<organism evidence="3 4">
    <name type="scientific">Athelia psychrophila</name>
    <dbReference type="NCBI Taxonomy" id="1759441"/>
    <lineage>
        <taxon>Eukaryota</taxon>
        <taxon>Fungi</taxon>
        <taxon>Dikarya</taxon>
        <taxon>Basidiomycota</taxon>
        <taxon>Agaricomycotina</taxon>
        <taxon>Agaricomycetes</taxon>
        <taxon>Agaricomycetidae</taxon>
        <taxon>Atheliales</taxon>
        <taxon>Atheliaceae</taxon>
        <taxon>Athelia</taxon>
    </lineage>
</organism>
<dbReference type="Proteomes" id="UP000076532">
    <property type="component" value="Unassembled WGS sequence"/>
</dbReference>
<evidence type="ECO:0000313" key="4">
    <source>
        <dbReference type="Proteomes" id="UP000076532"/>
    </source>
</evidence>
<dbReference type="OrthoDB" id="3265734at2759"/>
<reference evidence="3 4" key="1">
    <citation type="journal article" date="2016" name="Mol. Biol. Evol.">
        <title>Comparative Genomics of Early-Diverging Mushroom-Forming Fungi Provides Insights into the Origins of Lignocellulose Decay Capabilities.</title>
        <authorList>
            <person name="Nagy L.G."/>
            <person name="Riley R."/>
            <person name="Tritt A."/>
            <person name="Adam C."/>
            <person name="Daum C."/>
            <person name="Floudas D."/>
            <person name="Sun H."/>
            <person name="Yadav J.S."/>
            <person name="Pangilinan J."/>
            <person name="Larsson K.H."/>
            <person name="Matsuura K."/>
            <person name="Barry K."/>
            <person name="Labutti K."/>
            <person name="Kuo R."/>
            <person name="Ohm R.A."/>
            <person name="Bhattacharya S.S."/>
            <person name="Shirouzu T."/>
            <person name="Yoshinaga Y."/>
            <person name="Martin F.M."/>
            <person name="Grigoriev I.V."/>
            <person name="Hibbett D.S."/>
        </authorList>
    </citation>
    <scope>NUCLEOTIDE SEQUENCE [LARGE SCALE GENOMIC DNA]</scope>
    <source>
        <strain evidence="3 4">CBS 109695</strain>
    </source>
</reference>
<keyword evidence="2" id="KW-0472">Membrane</keyword>
<evidence type="ECO:0000313" key="3">
    <source>
        <dbReference type="EMBL" id="KZP07789.1"/>
    </source>
</evidence>
<dbReference type="Gene3D" id="2.60.120.260">
    <property type="entry name" value="Galactose-binding domain-like"/>
    <property type="match status" value="1"/>
</dbReference>
<dbReference type="EMBL" id="KV417740">
    <property type="protein sequence ID" value="KZP07789.1"/>
    <property type="molecule type" value="Genomic_DNA"/>
</dbReference>
<sequence length="305" mass="32812">MAVTRVDDASPLIHYTGSWFGDISPNNTQEYNHTQHLTRVIGSSASFSFNGTQVTVLGSYAGSPRPTSEYSIDNGPPTSFTGLVNATVELYDQVFYQSPPLVDGEHTLTLKLVAGDWFWFDELRFLPSSASSKPKAPIGAIVGGVLAGLIAVVALVFLWLFWRKRRRERHMYSPALQAETANFHEAEIVPFSMYAADPQPPHDASLSKRQPGLGLPAVPSSSSSSSQMLGISTDHGSVYSSPSQPSQSKHSLATQIEAAHVVVRHANDGGGSHCRRARRSVANDPGAASPVLVLQSYCTIACSTL</sequence>
<accession>A0A165WPM8</accession>
<feature type="compositionally biased region" description="Polar residues" evidence="1">
    <location>
        <begin position="227"/>
        <end position="239"/>
    </location>
</feature>
<evidence type="ECO:0000256" key="1">
    <source>
        <dbReference type="SAM" id="MobiDB-lite"/>
    </source>
</evidence>
<proteinExistence type="predicted"/>
<dbReference type="AlphaFoldDB" id="A0A165WPM8"/>
<feature type="region of interest" description="Disordered" evidence="1">
    <location>
        <begin position="199"/>
        <end position="253"/>
    </location>
</feature>
<protein>
    <submittedName>
        <fullName evidence="3">Uncharacterized protein</fullName>
    </submittedName>
</protein>
<gene>
    <name evidence="3" type="ORF">FIBSPDRAFT_1052773</name>
</gene>
<name>A0A165WPM8_9AGAM</name>
<evidence type="ECO:0000256" key="2">
    <source>
        <dbReference type="SAM" id="Phobius"/>
    </source>
</evidence>
<keyword evidence="2" id="KW-1133">Transmembrane helix</keyword>
<keyword evidence="2" id="KW-0812">Transmembrane</keyword>